<keyword evidence="5" id="KW-0812">Transmembrane</keyword>
<evidence type="ECO:0000313" key="8">
    <source>
        <dbReference type="Proteomes" id="UP000693672"/>
    </source>
</evidence>
<evidence type="ECO:0000313" key="7">
    <source>
        <dbReference type="EMBL" id="CAG7607188.1"/>
    </source>
</evidence>
<evidence type="ECO:0000256" key="5">
    <source>
        <dbReference type="SAM" id="Phobius"/>
    </source>
</evidence>
<dbReference type="GO" id="GO:0005737">
    <property type="term" value="C:cytoplasm"/>
    <property type="evidence" value="ECO:0007669"/>
    <property type="project" value="TreeGrafter"/>
</dbReference>
<dbReference type="GO" id="GO:0009313">
    <property type="term" value="P:oligosaccharide catabolic process"/>
    <property type="evidence" value="ECO:0007669"/>
    <property type="project" value="TreeGrafter"/>
</dbReference>
<feature type="domain" description="LamG-like jellyroll fold" evidence="6">
    <location>
        <begin position="554"/>
        <end position="690"/>
    </location>
</feature>
<dbReference type="PANTHER" id="PTHR10628:SF30">
    <property type="entry name" value="EXO-ALPHA-SIALIDASE"/>
    <property type="match status" value="1"/>
</dbReference>
<keyword evidence="4" id="KW-1015">Disulfide bond</keyword>
<evidence type="ECO:0000256" key="1">
    <source>
        <dbReference type="ARBA" id="ARBA00000427"/>
    </source>
</evidence>
<dbReference type="Pfam" id="PF13385">
    <property type="entry name" value="Laminin_G_3"/>
    <property type="match status" value="1"/>
</dbReference>
<evidence type="ECO:0000256" key="4">
    <source>
        <dbReference type="ARBA" id="ARBA00023157"/>
    </source>
</evidence>
<evidence type="ECO:0000256" key="2">
    <source>
        <dbReference type="ARBA" id="ARBA00012733"/>
    </source>
</evidence>
<protein>
    <recommendedName>
        <fullName evidence="2">exo-alpha-sialidase</fullName>
        <ecNumber evidence="2">3.2.1.18</ecNumber>
    </recommendedName>
</protein>
<dbReference type="InterPro" id="IPR025883">
    <property type="entry name" value="Cadherin-like_domain"/>
</dbReference>
<feature type="transmembrane region" description="Helical" evidence="5">
    <location>
        <begin position="12"/>
        <end position="31"/>
    </location>
</feature>
<dbReference type="EC" id="3.2.1.18" evidence="2"/>
<dbReference type="Proteomes" id="UP000693672">
    <property type="component" value="Unassembled WGS sequence"/>
</dbReference>
<dbReference type="PANTHER" id="PTHR10628">
    <property type="entry name" value="SIALIDASE"/>
    <property type="match status" value="1"/>
</dbReference>
<dbReference type="Pfam" id="PF13088">
    <property type="entry name" value="BNR_2"/>
    <property type="match status" value="1"/>
</dbReference>
<dbReference type="InterPro" id="IPR006558">
    <property type="entry name" value="LamG-like"/>
</dbReference>
<dbReference type="GO" id="GO:0016020">
    <property type="term" value="C:membrane"/>
    <property type="evidence" value="ECO:0007669"/>
    <property type="project" value="TreeGrafter"/>
</dbReference>
<keyword evidence="3" id="KW-0732">Signal</keyword>
<evidence type="ECO:0000259" key="6">
    <source>
        <dbReference type="SMART" id="SM00560"/>
    </source>
</evidence>
<organism evidence="7 8">
    <name type="scientific">Paenibacillus solanacearum</name>
    <dbReference type="NCBI Taxonomy" id="2048548"/>
    <lineage>
        <taxon>Bacteria</taxon>
        <taxon>Bacillati</taxon>
        <taxon>Bacillota</taxon>
        <taxon>Bacilli</taxon>
        <taxon>Bacillales</taxon>
        <taxon>Paenibacillaceae</taxon>
        <taxon>Paenibacillus</taxon>
    </lineage>
</organism>
<gene>
    <name evidence="7" type="ORF">PAESOLCIP111_00932</name>
</gene>
<dbReference type="Pfam" id="PF12733">
    <property type="entry name" value="Cadherin-like"/>
    <property type="match status" value="1"/>
</dbReference>
<evidence type="ECO:0000256" key="3">
    <source>
        <dbReference type="ARBA" id="ARBA00022729"/>
    </source>
</evidence>
<dbReference type="SMART" id="SM00560">
    <property type="entry name" value="LamGL"/>
    <property type="match status" value="1"/>
</dbReference>
<dbReference type="GO" id="GO:0006689">
    <property type="term" value="P:ganglioside catabolic process"/>
    <property type="evidence" value="ECO:0007669"/>
    <property type="project" value="TreeGrafter"/>
</dbReference>
<keyword evidence="5" id="KW-1133">Transmembrane helix</keyword>
<accession>A0A916JVR5</accession>
<dbReference type="CDD" id="cd15482">
    <property type="entry name" value="Sialidase_non-viral"/>
    <property type="match status" value="1"/>
</dbReference>
<keyword evidence="5" id="KW-0472">Membrane</keyword>
<dbReference type="InterPro" id="IPR011040">
    <property type="entry name" value="Sialidase"/>
</dbReference>
<dbReference type="AlphaFoldDB" id="A0A916JVR5"/>
<keyword evidence="8" id="KW-1185">Reference proteome</keyword>
<comment type="caution">
    <text evidence="7">The sequence shown here is derived from an EMBL/GenBank/DDBJ whole genome shotgun (WGS) entry which is preliminary data.</text>
</comment>
<name>A0A916JVR5_9BACL</name>
<dbReference type="InterPro" id="IPR026856">
    <property type="entry name" value="Sialidase_fam"/>
</dbReference>
<reference evidence="7" key="1">
    <citation type="submission" date="2021-06" db="EMBL/GenBank/DDBJ databases">
        <authorList>
            <person name="Criscuolo A."/>
        </authorList>
    </citation>
    <scope>NUCLEOTIDE SEQUENCE</scope>
    <source>
        <strain evidence="7">CIP111600</strain>
    </source>
</reference>
<proteinExistence type="predicted"/>
<dbReference type="GO" id="GO:0004308">
    <property type="term" value="F:exo-alpha-sialidase activity"/>
    <property type="evidence" value="ECO:0007669"/>
    <property type="project" value="UniProtKB-EC"/>
</dbReference>
<dbReference type="EMBL" id="CAJVAS010000003">
    <property type="protein sequence ID" value="CAG7607188.1"/>
    <property type="molecule type" value="Genomic_DNA"/>
</dbReference>
<comment type="catalytic activity">
    <reaction evidence="1">
        <text>Hydrolysis of alpha-(2-&gt;3)-, alpha-(2-&gt;6)-, alpha-(2-&gt;8)- glycosidic linkages of terminal sialic acid residues in oligosaccharides, glycoproteins, glycolipids, colominic acid and synthetic substrates.</text>
        <dbReference type="EC" id="3.2.1.18"/>
    </reaction>
</comment>
<sequence length="704" mass="76928">MRLSRYRVKAIGGAIAAAVLVLLLIVMLPAMNGGKEADQMNEKPLFEERQLFEPGEGGYPVFRIPGIVATGKGTLVAYAEARSTTSDWAKMDLVMKRSEDGGQTWGALQVLVRNAPSESTTYNNPYMIAEKGRNVVHFLYCKNYHEVFYMKSENGGKDWTEPVNLTDSTIAKFRAEGQQPRPYQWKVVAAGPGHGIELRNGRLLAPVWLANGPTDRNHGPSVVTTIYSDDKGATWKTGEILYDSAQVKSPGEPTAVELQDGSVMMNIRSGLKMRSVSVSPDGISRWTPMKPDEVLVDPSNFAGIARYSFREENGHNRILFTNANDAAHRRNITLRMSEDDGKTWTYSRVVQPGQGAYSDVNVAPDKTIHLLYEQGVGIKAVRLNAAWLMSGEELENLSFDTGELTPSFRSGVHEFTLDVREELTSITVTPKLPAHSGALVKINGQMLSAGGDLKVSLQSGAETKLRLTVESPKGEVRSEYNVTVRKSLPKGTMVGYWNFDQVGEDGKVTDQGEMHNDGTAKGVTAVPGKAGGALQFGGGYVDIADGKGFAFGTGDFTAALWAKADRLDEFMTLLWYGDVGATANGWYVRTQEHDKLFFRTGGGTGETLMGTSKAVLTPGKWTHIAAEKKGNVMKLYIDGQEVQTKVTTLNFDVNGKSNALRIGKPKTGETRYWAGAIDEVRLYNYALSDAEIKQLYESAKGTGQ</sequence>